<accession>A0AA40K0Q0</accession>
<dbReference type="InterPro" id="IPR004813">
    <property type="entry name" value="OPT"/>
</dbReference>
<evidence type="ECO:0000256" key="3">
    <source>
        <dbReference type="ARBA" id="ARBA00022448"/>
    </source>
</evidence>
<comment type="subcellular location">
    <subcellularLocation>
        <location evidence="1">Membrane</location>
        <topology evidence="1">Multi-pass membrane protein</topology>
    </subcellularLocation>
</comment>
<keyword evidence="8 9" id="KW-0472">Membrane</keyword>
<reference evidence="10" key="1">
    <citation type="submission" date="2023-06" db="EMBL/GenBank/DDBJ databases">
        <title>Genome-scale phylogeny and comparative genomics of the fungal order Sordariales.</title>
        <authorList>
            <consortium name="Lawrence Berkeley National Laboratory"/>
            <person name="Hensen N."/>
            <person name="Bonometti L."/>
            <person name="Westerberg I."/>
            <person name="Brannstrom I.O."/>
            <person name="Guillou S."/>
            <person name="Cros-Aarteil S."/>
            <person name="Calhoun S."/>
            <person name="Haridas S."/>
            <person name="Kuo A."/>
            <person name="Mondo S."/>
            <person name="Pangilinan J."/>
            <person name="Riley R."/>
            <person name="LaButti K."/>
            <person name="Andreopoulos B."/>
            <person name="Lipzen A."/>
            <person name="Chen C."/>
            <person name="Yanf M."/>
            <person name="Daum C."/>
            <person name="Ng V."/>
            <person name="Clum A."/>
            <person name="Steindorff A."/>
            <person name="Ohm R."/>
            <person name="Martin F."/>
            <person name="Silar P."/>
            <person name="Natvig D."/>
            <person name="Lalanne C."/>
            <person name="Gautier V."/>
            <person name="Ament-velasquez S.L."/>
            <person name="Kruys A."/>
            <person name="Hutchinson M.I."/>
            <person name="Powell A.J."/>
            <person name="Barry K."/>
            <person name="Miller A.N."/>
            <person name="Grigoriev I.V."/>
            <person name="Debuchy R."/>
            <person name="Gladieux P."/>
            <person name="Thoren M.H."/>
            <person name="Johannesson H."/>
        </authorList>
    </citation>
    <scope>NUCLEOTIDE SEQUENCE</scope>
    <source>
        <strain evidence="10">SMH3187-1</strain>
    </source>
</reference>
<feature type="transmembrane region" description="Helical" evidence="9">
    <location>
        <begin position="776"/>
        <end position="798"/>
    </location>
</feature>
<feature type="transmembrane region" description="Helical" evidence="9">
    <location>
        <begin position="664"/>
        <end position="684"/>
    </location>
</feature>
<keyword evidence="11" id="KW-1185">Reference proteome</keyword>
<feature type="transmembrane region" description="Helical" evidence="9">
    <location>
        <begin position="580"/>
        <end position="600"/>
    </location>
</feature>
<comment type="caution">
    <text evidence="10">The sequence shown here is derived from an EMBL/GenBank/DDBJ whole genome shotgun (WGS) entry which is preliminary data.</text>
</comment>
<proteinExistence type="inferred from homology"/>
<keyword evidence="6" id="KW-0653">Protein transport</keyword>
<dbReference type="PANTHER" id="PTHR22601">
    <property type="entry name" value="ISP4 LIKE PROTEIN"/>
    <property type="match status" value="1"/>
</dbReference>
<evidence type="ECO:0000313" key="11">
    <source>
        <dbReference type="Proteomes" id="UP001172155"/>
    </source>
</evidence>
<dbReference type="GO" id="GO:0015031">
    <property type="term" value="P:protein transport"/>
    <property type="evidence" value="ECO:0007669"/>
    <property type="project" value="UniProtKB-KW"/>
</dbReference>
<feature type="transmembrane region" description="Helical" evidence="9">
    <location>
        <begin position="554"/>
        <end position="574"/>
    </location>
</feature>
<organism evidence="10 11">
    <name type="scientific">Schizothecium vesticola</name>
    <dbReference type="NCBI Taxonomy" id="314040"/>
    <lineage>
        <taxon>Eukaryota</taxon>
        <taxon>Fungi</taxon>
        <taxon>Dikarya</taxon>
        <taxon>Ascomycota</taxon>
        <taxon>Pezizomycotina</taxon>
        <taxon>Sordariomycetes</taxon>
        <taxon>Sordariomycetidae</taxon>
        <taxon>Sordariales</taxon>
        <taxon>Schizotheciaceae</taxon>
        <taxon>Schizothecium</taxon>
    </lineage>
</organism>
<keyword evidence="5" id="KW-0571">Peptide transport</keyword>
<feature type="transmembrane region" description="Helical" evidence="9">
    <location>
        <begin position="294"/>
        <end position="316"/>
    </location>
</feature>
<evidence type="ECO:0000256" key="2">
    <source>
        <dbReference type="ARBA" id="ARBA00008807"/>
    </source>
</evidence>
<dbReference type="Proteomes" id="UP001172155">
    <property type="component" value="Unassembled WGS sequence"/>
</dbReference>
<evidence type="ECO:0000256" key="9">
    <source>
        <dbReference type="SAM" id="Phobius"/>
    </source>
</evidence>
<feature type="transmembrane region" description="Helical" evidence="9">
    <location>
        <begin position="337"/>
        <end position="357"/>
    </location>
</feature>
<evidence type="ECO:0000313" key="10">
    <source>
        <dbReference type="EMBL" id="KAK0741571.1"/>
    </source>
</evidence>
<dbReference type="InterPro" id="IPR004648">
    <property type="entry name" value="Oligpept_transpt"/>
</dbReference>
<feature type="transmembrane region" description="Helical" evidence="9">
    <location>
        <begin position="489"/>
        <end position="509"/>
    </location>
</feature>
<dbReference type="GO" id="GO:0016020">
    <property type="term" value="C:membrane"/>
    <property type="evidence" value="ECO:0007669"/>
    <property type="project" value="UniProtKB-SubCell"/>
</dbReference>
<dbReference type="NCBIfam" id="TIGR00727">
    <property type="entry name" value="ISP4_OPT"/>
    <property type="match status" value="1"/>
</dbReference>
<evidence type="ECO:0000256" key="7">
    <source>
        <dbReference type="ARBA" id="ARBA00022989"/>
    </source>
</evidence>
<dbReference type="EMBL" id="JAUKUD010000006">
    <property type="protein sequence ID" value="KAK0741571.1"/>
    <property type="molecule type" value="Genomic_DNA"/>
</dbReference>
<dbReference type="AlphaFoldDB" id="A0AA40K0Q0"/>
<protein>
    <submittedName>
        <fullName evidence="10">OPT oligopeptide transporter</fullName>
    </submittedName>
</protein>
<dbReference type="Pfam" id="PF03169">
    <property type="entry name" value="OPT"/>
    <property type="match status" value="1"/>
</dbReference>
<feature type="transmembrane region" description="Helical" evidence="9">
    <location>
        <begin position="417"/>
        <end position="435"/>
    </location>
</feature>
<keyword evidence="4 9" id="KW-0812">Transmembrane</keyword>
<feature type="transmembrane region" description="Helical" evidence="9">
    <location>
        <begin position="810"/>
        <end position="830"/>
    </location>
</feature>
<keyword evidence="3" id="KW-0813">Transport</keyword>
<feature type="transmembrane region" description="Helical" evidence="9">
    <location>
        <begin position="270"/>
        <end position="288"/>
    </location>
</feature>
<dbReference type="NCBIfam" id="TIGR00728">
    <property type="entry name" value="OPT_sfam"/>
    <property type="match status" value="1"/>
</dbReference>
<evidence type="ECO:0000256" key="8">
    <source>
        <dbReference type="ARBA" id="ARBA00023136"/>
    </source>
</evidence>
<gene>
    <name evidence="10" type="ORF">B0T18DRAFT_420384</name>
</gene>
<evidence type="ECO:0000256" key="4">
    <source>
        <dbReference type="ARBA" id="ARBA00022692"/>
    </source>
</evidence>
<feature type="transmembrane region" description="Helical" evidence="9">
    <location>
        <begin position="734"/>
        <end position="752"/>
    </location>
</feature>
<evidence type="ECO:0000256" key="5">
    <source>
        <dbReference type="ARBA" id="ARBA00022856"/>
    </source>
</evidence>
<keyword evidence="7 9" id="KW-1133">Transmembrane helix</keyword>
<evidence type="ECO:0000256" key="6">
    <source>
        <dbReference type="ARBA" id="ARBA00022927"/>
    </source>
</evidence>
<sequence length="881" mass="99637">MSGEKEKTEISTITATSTGISTGGGGVLTGVKVKREGTLTEVQDFDDQLGNNVEHDLVVTESDLLEAKAIAATLTLEGTRNLMMSVLKVHERDPNFPHSVLLRIQEFLDNEDVMDNPEKHEELISEMKIEAALITNNSPYSEVRAVVENTDDPSTPCSTIRAWVIGLFFSIILAFINQLFSVRQPSISIEANVAQLLAYPIGKAWEKLVPNYEFTMFGTRHSLNPGPFNKKEHMLIAIMANTAKSLPYTQYIVWTQVLPQFFNQQYARNFGYQFLIGMSTNFIGYGLAGLTRRFIVYPAYCVWPASLVTIALNSALHRDTNPAVPGPFKRIYAMSRYKFFLWAFGAMFIYFWLPNYLFQAMSFFSWMTWIAPNNLPLNILTGFQNGLGLLNPFPTFDWNIMLYDALDPLMVPAFSTLNRAFGMFLFGWVILGIWWTNTWNTGYLPINTNRVYDHFGKPYNVSRAIDDRGMYDHDKYMNYSAAYLGAANALVYGCFFAMYTAAVTHVFLFHRYEIMLGFRNFWNKIRRRKGEANEAEYTDVHNRLMAVYPEVSEWWYLATLVVAAAFGFAGVGGWPTYTTAAVVPYGLLLAIVFVIPVGVIKAMTGIEVTLNVLAEFIGGMWVEGNALAMNFFKSFGYVTCAHAIQFANDLKIAHYLKIPPRHTFAAQMIATLVSTIVCTGVMQFQVNIENVCQPKIAPMRFFCPGPTTFFTAAVLWGTIGPIKVFGHQGQYKELLLGFPAGILLTVIVYFLVKKFPKNRYIRQFHPVAFWYGGLNWAPYSFSYAMPSIPIAILSWLWVKSRFLAFWSKYNFVLSAAFSAGIAISGVLQFFTVSWTRTEVEWWGNTQPYTGCEGDACTIMSLDQEAGERFFPWWNGNIIPAP</sequence>
<feature type="transmembrane region" description="Helical" evidence="9">
    <location>
        <begin position="704"/>
        <end position="722"/>
    </location>
</feature>
<dbReference type="GO" id="GO:0035673">
    <property type="term" value="F:oligopeptide transmembrane transporter activity"/>
    <property type="evidence" value="ECO:0007669"/>
    <property type="project" value="InterPro"/>
</dbReference>
<evidence type="ECO:0000256" key="1">
    <source>
        <dbReference type="ARBA" id="ARBA00004141"/>
    </source>
</evidence>
<name>A0AA40K0Q0_9PEZI</name>
<feature type="transmembrane region" description="Helical" evidence="9">
    <location>
        <begin position="160"/>
        <end position="180"/>
    </location>
</feature>
<comment type="similarity">
    <text evidence="2">Belongs to the oligopeptide OPT transporter family.</text>
</comment>